<keyword evidence="2" id="KW-0489">Methyltransferase</keyword>
<comment type="caution">
    <text evidence="2">The sequence shown here is derived from an EMBL/GenBank/DDBJ whole genome shotgun (WGS) entry which is preliminary data.</text>
</comment>
<accession>A0ABU1DDV8</accession>
<sequence length="225" mass="25601">MVSGDNLEIPSVSTDPLTYEKISGLISRQESVILEIGANNGSASLGLYRSVLGAKIYCFEPDPRAIQKWLKRKFPDSVQLSQVAIGSVNGRATFYMSDGLEEKHPEGWDKSGSIRPPKRHLERHPAIKFNRTIDVDVMTLDSWANANNIDIVDFIWADTQGAEVDLIQGGREVLARTRYFYTEYRDNELYEGQRPLRELMKMLPEFEILSRYPGDVLFRNRAFPA</sequence>
<feature type="domain" description="Methyltransferase FkbM" evidence="1">
    <location>
        <begin position="35"/>
        <end position="203"/>
    </location>
</feature>
<name>A0ABU1DDV8_9HYPH</name>
<dbReference type="InterPro" id="IPR029063">
    <property type="entry name" value="SAM-dependent_MTases_sf"/>
</dbReference>
<dbReference type="EMBL" id="JADBEO010000010">
    <property type="protein sequence ID" value="MDR4306250.1"/>
    <property type="molecule type" value="Genomic_DNA"/>
</dbReference>
<organism evidence="2 3">
    <name type="scientific">Chelatococcus sambhunathii</name>
    <dbReference type="NCBI Taxonomy" id="363953"/>
    <lineage>
        <taxon>Bacteria</taxon>
        <taxon>Pseudomonadati</taxon>
        <taxon>Pseudomonadota</taxon>
        <taxon>Alphaproteobacteria</taxon>
        <taxon>Hyphomicrobiales</taxon>
        <taxon>Chelatococcaceae</taxon>
        <taxon>Chelatococcus</taxon>
    </lineage>
</organism>
<dbReference type="GO" id="GO:0032259">
    <property type="term" value="P:methylation"/>
    <property type="evidence" value="ECO:0007669"/>
    <property type="project" value="UniProtKB-KW"/>
</dbReference>
<gene>
    <name evidence="2" type="ORF">IHQ68_06420</name>
</gene>
<dbReference type="InterPro" id="IPR053188">
    <property type="entry name" value="FkbM_Methyltransferase"/>
</dbReference>
<keyword evidence="3" id="KW-1185">Reference proteome</keyword>
<dbReference type="GO" id="GO:0008168">
    <property type="term" value="F:methyltransferase activity"/>
    <property type="evidence" value="ECO:0007669"/>
    <property type="project" value="UniProtKB-KW"/>
</dbReference>
<protein>
    <submittedName>
        <fullName evidence="2">FkbM family methyltransferase</fullName>
    </submittedName>
</protein>
<proteinExistence type="predicted"/>
<evidence type="ECO:0000313" key="2">
    <source>
        <dbReference type="EMBL" id="MDR4306250.1"/>
    </source>
</evidence>
<evidence type="ECO:0000313" key="3">
    <source>
        <dbReference type="Proteomes" id="UP001181622"/>
    </source>
</evidence>
<evidence type="ECO:0000259" key="1">
    <source>
        <dbReference type="Pfam" id="PF05050"/>
    </source>
</evidence>
<dbReference type="InterPro" id="IPR006342">
    <property type="entry name" value="FkbM_mtfrase"/>
</dbReference>
<dbReference type="PANTHER" id="PTHR36973:SF4">
    <property type="entry name" value="NODULATION PROTEIN"/>
    <property type="match status" value="1"/>
</dbReference>
<keyword evidence="2" id="KW-0808">Transferase</keyword>
<dbReference type="NCBIfam" id="TIGR01444">
    <property type="entry name" value="fkbM_fam"/>
    <property type="match status" value="1"/>
</dbReference>
<dbReference type="PANTHER" id="PTHR36973">
    <property type="entry name" value="SLL1456 PROTEIN-RELATED"/>
    <property type="match status" value="1"/>
</dbReference>
<dbReference type="SUPFAM" id="SSF53335">
    <property type="entry name" value="S-adenosyl-L-methionine-dependent methyltransferases"/>
    <property type="match status" value="1"/>
</dbReference>
<reference evidence="2" key="1">
    <citation type="submission" date="2020-10" db="EMBL/GenBank/DDBJ databases">
        <authorList>
            <person name="Abbas A."/>
            <person name="Razzaq R."/>
            <person name="Waqas M."/>
            <person name="Abbas N."/>
            <person name="Nielsen T.K."/>
            <person name="Hansen L.H."/>
            <person name="Hussain S."/>
            <person name="Shahid M."/>
        </authorList>
    </citation>
    <scope>NUCLEOTIDE SEQUENCE</scope>
    <source>
        <strain evidence="2">S14</strain>
    </source>
</reference>
<dbReference type="Proteomes" id="UP001181622">
    <property type="component" value="Unassembled WGS sequence"/>
</dbReference>
<dbReference type="Pfam" id="PF05050">
    <property type="entry name" value="Methyltransf_21"/>
    <property type="match status" value="1"/>
</dbReference>
<dbReference type="Gene3D" id="3.40.50.150">
    <property type="entry name" value="Vaccinia Virus protein VP39"/>
    <property type="match status" value="1"/>
</dbReference>